<dbReference type="EMBL" id="KY487828">
    <property type="protein sequence ID" value="AUM61727.1"/>
    <property type="molecule type" value="Genomic_DNA"/>
</dbReference>
<sequence>MKRFASTALILQPKAVRRGVAPVMVSRSRIPKRMGRGAYVRVPRPMSFGLNRRGVASKESGFVDLAQASYALDTTGSITLIATVAQGASVSQRVGKKIVLKSLQSRGFCNNNSAGVVNDVAFLIVYDKRPTGSLPAVTDVLNTVSSASFNNDANSGRFMILKRCDFILNGTSATTMGDGPSDSTDFYLNLRNLPTVFKAAGTGAIGDIEQGALYLITVGSNTAGTTAATLAVGFRTRFVDV</sequence>
<dbReference type="SUPFAM" id="SSF88650">
    <property type="entry name" value="Satellite viruses"/>
    <property type="match status" value="1"/>
</dbReference>
<dbReference type="Gene3D" id="2.60.120.20">
    <property type="match status" value="1"/>
</dbReference>
<organism evidence="4">
    <name type="scientific">uncultured virus</name>
    <dbReference type="NCBI Taxonomy" id="340016"/>
    <lineage>
        <taxon>Viruses</taxon>
        <taxon>environmental samples</taxon>
    </lineage>
</organism>
<dbReference type="InterPro" id="IPR037164">
    <property type="entry name" value="Satellite_virus_coat_sf"/>
</dbReference>
<gene>
    <name evidence="4" type="primary">Cap</name>
</gene>
<dbReference type="GO" id="GO:0019028">
    <property type="term" value="C:viral capsid"/>
    <property type="evidence" value="ECO:0007669"/>
    <property type="project" value="UniProtKB-KW"/>
</dbReference>
<accession>A0A2K9LSC7</accession>
<keyword evidence="2" id="KW-0167">Capsid protein</keyword>
<dbReference type="GO" id="GO:0005198">
    <property type="term" value="F:structural molecule activity"/>
    <property type="evidence" value="ECO:0007669"/>
    <property type="project" value="InterPro"/>
</dbReference>
<evidence type="ECO:0000256" key="1">
    <source>
        <dbReference type="ARBA" id="ARBA00004328"/>
    </source>
</evidence>
<reference evidence="4" key="1">
    <citation type="submission" date="2017-01" db="EMBL/GenBank/DDBJ databases">
        <title>High-throughput sequencing uncovers low homogeneity in the biogeography of single-stranded DNA viruses.</title>
        <authorList>
            <person name="Pearson V.M."/>
            <person name="Rokyta D.R."/>
        </authorList>
    </citation>
    <scope>NUCLEOTIDE SEQUENCE</scope>
</reference>
<proteinExistence type="predicted"/>
<evidence type="ECO:0000313" key="4">
    <source>
        <dbReference type="EMBL" id="AUM61727.1"/>
    </source>
</evidence>
<dbReference type="Pfam" id="PF00844">
    <property type="entry name" value="Gemini_coat"/>
    <property type="match status" value="1"/>
</dbReference>
<protein>
    <submittedName>
        <fullName evidence="4">Capsid</fullName>
    </submittedName>
</protein>
<name>A0A2K9LSC7_9VIRU</name>
<dbReference type="InterPro" id="IPR000263">
    <property type="entry name" value="GV_A/BR1_coat"/>
</dbReference>
<evidence type="ECO:0000256" key="3">
    <source>
        <dbReference type="ARBA" id="ARBA00022844"/>
    </source>
</evidence>
<dbReference type="InterPro" id="IPR029053">
    <property type="entry name" value="Viral_coat"/>
</dbReference>
<keyword evidence="3" id="KW-0946">Virion</keyword>
<evidence type="ECO:0000256" key="2">
    <source>
        <dbReference type="ARBA" id="ARBA00022561"/>
    </source>
</evidence>
<comment type="subcellular location">
    <subcellularLocation>
        <location evidence="1">Virion</location>
    </subcellularLocation>
</comment>